<dbReference type="PANTHER" id="PTHR22880">
    <property type="entry name" value="FALZ-RELATED BROMODOMAIN-CONTAINING PROTEINS"/>
    <property type="match status" value="1"/>
</dbReference>
<dbReference type="CDD" id="cd05498">
    <property type="entry name" value="Bromo_Brdt_II_like"/>
    <property type="match status" value="1"/>
</dbReference>
<feature type="compositionally biased region" description="Low complexity" evidence="6">
    <location>
        <begin position="490"/>
        <end position="500"/>
    </location>
</feature>
<dbReference type="InterPro" id="IPR018359">
    <property type="entry name" value="Bromodomain_CS"/>
</dbReference>
<dbReference type="Gene3D" id="1.20.920.10">
    <property type="entry name" value="Bromodomain-like"/>
    <property type="match status" value="2"/>
</dbReference>
<feature type="region of interest" description="Disordered" evidence="6">
    <location>
        <begin position="450"/>
        <end position="520"/>
    </location>
</feature>
<evidence type="ECO:0000259" key="7">
    <source>
        <dbReference type="PROSITE" id="PS50014"/>
    </source>
</evidence>
<dbReference type="Proteomes" id="UP001059041">
    <property type="component" value="Linkage Group LG7"/>
</dbReference>
<feature type="region of interest" description="Disordered" evidence="6">
    <location>
        <begin position="779"/>
        <end position="873"/>
    </location>
</feature>
<dbReference type="EMBL" id="JAFHDT010000007">
    <property type="protein sequence ID" value="KAI7807338.1"/>
    <property type="molecule type" value="Genomic_DNA"/>
</dbReference>
<dbReference type="PROSITE" id="PS51525">
    <property type="entry name" value="NET"/>
    <property type="match status" value="1"/>
</dbReference>
<evidence type="ECO:0000256" key="5">
    <source>
        <dbReference type="PROSITE-ProRule" id="PRU00035"/>
    </source>
</evidence>
<dbReference type="PRINTS" id="PR00503">
    <property type="entry name" value="BROMODOMAIN"/>
</dbReference>
<dbReference type="InterPro" id="IPR036427">
    <property type="entry name" value="Bromodomain-like_sf"/>
</dbReference>
<dbReference type="FunFam" id="1.20.1270.220:FF:000001">
    <property type="entry name" value="bromodomain-containing protein 2 isoform X1"/>
    <property type="match status" value="1"/>
</dbReference>
<feature type="compositionally biased region" description="Pro residues" evidence="6">
    <location>
        <begin position="817"/>
        <end position="826"/>
    </location>
</feature>
<sequence>MSDVKPPQNFTMNGNPPPPEFKNPKKPGRLTNQLQYLEKVAMKSLWRHHFSWPFRQPVDAVRLHLPDYYAIIKKPMDLGTVKKRLENSYYWKAMECVEDFNTMFTNCYVYNRPGDDIVLMAQALEKLFLEKVAQMPQDEFEVSALTIKAPFKGGRKALAELKMRPQSPVSEVVFQQTVTVIPPDALHTLPSTPLSAQLTTKLKNGVKRKADTTTPSASSFTICESSPCVTEPKALKILSRRGSGRPIKAPCKDLPESTPQHQLGRRTKLSERLKYCNAILKEMFSKKYSAYAWAFYKPVDAEALGLHDYREIIHQPMDMSTIKKKLDTREYTDALQFAADMRLMFSNCYKYNPPAHEVVAMARKLQDVFESRFSKIPDEPRNAAPTSENTMKKKRVERAPSQSSSDSSDSESSSPSDNTSDSEGEEERAQRLVSLEEQLKAVREQLQLLTQTPLLKPKKKEKSKKKRRKEKESCKRKGEEMKKQVKMQKRSSSSKSSGRNKQSKAFESEEEKNVLPMSYEEKRRLSLDINKLPGDKLGKVVSIIKAREPMLRDTDPEEIEIDFETLKPSTLRALECYVMTCLQKKTKETDRKKNQKNSKKKETGKELQNTSGDPNCNKKAKIEDEGELKDMTRPSCLSESSSSSSSSDSSSIDSSTSDSCDSDSEQKSKRKQRKAPGHTNKIKNEALFQAAADVKDPSPASVIKSHPASLVSEANSQQEKQHAEDTITAIPALHSWLPPQPSRPSDKAAPLPRKNGTASLPCSLPPDHEPYVLLNTFSSSPCKDSTTDPHTCYPMSITTHTPASPPADPPLSCGPSLDPPHSPPYPHQIDSQVSTSPAAAEKPPNKSQREGVPPLLSPLTSPSTAMSVIGSQPTSSSQFEHCRLLSPLPESPVTSMRDEQCCLETLEESSMPGGKHDGSELFKSIQDAKTNLPKKDLVLKNADSWTSLGKMASLAPCTIKSSKESFQQFRKVAMEKEERERARKLQLEAGREKSSTVKSGQVHQLQKTKLDCQPSKPEVELAELPLMVAILDTPEACSLPQNSVDREREMARKREQERRRREAGSSLVRMRSKRSDMVIAMPIVCETQSD</sequence>
<dbReference type="InterPro" id="IPR043508">
    <property type="entry name" value="Bromo_Brdt_I"/>
</dbReference>
<comment type="caution">
    <text evidence="9">The sequence shown here is derived from an EMBL/GenBank/DDBJ whole genome shotgun (WGS) entry which is preliminary data.</text>
</comment>
<proteinExistence type="inferred from homology"/>
<dbReference type="GO" id="GO:0005634">
    <property type="term" value="C:nucleus"/>
    <property type="evidence" value="ECO:0007669"/>
    <property type="project" value="TreeGrafter"/>
</dbReference>
<dbReference type="InterPro" id="IPR001487">
    <property type="entry name" value="Bromodomain"/>
</dbReference>
<evidence type="ECO:0000256" key="3">
    <source>
        <dbReference type="ARBA" id="ARBA00023117"/>
    </source>
</evidence>
<evidence type="ECO:0000313" key="10">
    <source>
        <dbReference type="Proteomes" id="UP001059041"/>
    </source>
</evidence>
<feature type="region of interest" description="Disordered" evidence="6">
    <location>
        <begin position="1"/>
        <end position="28"/>
    </location>
</feature>
<dbReference type="InterPro" id="IPR038336">
    <property type="entry name" value="NET_sf"/>
</dbReference>
<dbReference type="Pfam" id="PF00439">
    <property type="entry name" value="Bromodomain"/>
    <property type="match status" value="2"/>
</dbReference>
<protein>
    <submittedName>
        <fullName evidence="9">Bromodomain testis-specific protein</fullName>
    </submittedName>
</protein>
<dbReference type="GO" id="GO:0000785">
    <property type="term" value="C:chromatin"/>
    <property type="evidence" value="ECO:0007669"/>
    <property type="project" value="TreeGrafter"/>
</dbReference>
<dbReference type="SMART" id="SM00297">
    <property type="entry name" value="BROMO"/>
    <property type="match status" value="2"/>
</dbReference>
<feature type="region of interest" description="Disordered" evidence="6">
    <location>
        <begin position="986"/>
        <end position="1011"/>
    </location>
</feature>
<keyword evidence="3 5" id="KW-0103">Bromodomain</keyword>
<feature type="domain" description="NET" evidence="8">
    <location>
        <begin position="507"/>
        <end position="589"/>
    </location>
</feature>
<dbReference type="Gene3D" id="1.20.1270.220">
    <property type="match status" value="1"/>
</dbReference>
<feature type="region of interest" description="Disordered" evidence="6">
    <location>
        <begin position="376"/>
        <end position="430"/>
    </location>
</feature>
<reference evidence="9" key="1">
    <citation type="submission" date="2021-02" db="EMBL/GenBank/DDBJ databases">
        <title>Comparative genomics reveals that relaxation of natural selection precedes convergent phenotypic evolution of cavefish.</title>
        <authorList>
            <person name="Peng Z."/>
        </authorList>
    </citation>
    <scope>NUCLEOTIDE SEQUENCE</scope>
    <source>
        <tissue evidence="9">Muscle</tissue>
    </source>
</reference>
<evidence type="ECO:0000256" key="1">
    <source>
        <dbReference type="ARBA" id="ARBA00022737"/>
    </source>
</evidence>
<evidence type="ECO:0000259" key="8">
    <source>
        <dbReference type="PROSITE" id="PS51525"/>
    </source>
</evidence>
<feature type="compositionally biased region" description="Basic and acidic residues" evidence="6">
    <location>
        <begin position="1044"/>
        <end position="1063"/>
    </location>
</feature>
<dbReference type="InterPro" id="IPR027353">
    <property type="entry name" value="NET_dom"/>
</dbReference>
<keyword evidence="1" id="KW-0677">Repeat</keyword>
<feature type="domain" description="Bromo" evidence="7">
    <location>
        <begin position="287"/>
        <end position="359"/>
    </location>
</feature>
<dbReference type="PROSITE" id="PS00633">
    <property type="entry name" value="BROMODOMAIN_1"/>
    <property type="match status" value="2"/>
</dbReference>
<feature type="region of interest" description="Disordered" evidence="6">
    <location>
        <begin position="585"/>
        <end position="766"/>
    </location>
</feature>
<evidence type="ECO:0000313" key="9">
    <source>
        <dbReference type="EMBL" id="KAI7807338.1"/>
    </source>
</evidence>
<feature type="compositionally biased region" description="Low complexity" evidence="6">
    <location>
        <begin position="853"/>
        <end position="864"/>
    </location>
</feature>
<feature type="compositionally biased region" description="Basic and acidic residues" evidence="6">
    <location>
        <begin position="504"/>
        <end position="520"/>
    </location>
</feature>
<dbReference type="SUPFAM" id="SSF47370">
    <property type="entry name" value="Bromodomain"/>
    <property type="match status" value="2"/>
</dbReference>
<feature type="compositionally biased region" description="Polar residues" evidence="6">
    <location>
        <begin position="996"/>
        <end position="1007"/>
    </location>
</feature>
<keyword evidence="2" id="KW-0156">Chromatin regulator</keyword>
<dbReference type="InterPro" id="IPR043509">
    <property type="entry name" value="Bromo_Brdt_II"/>
</dbReference>
<dbReference type="PANTHER" id="PTHR22880:SF143">
    <property type="entry name" value="BROMODOMAIN-CONTAINING PROTEIN 4"/>
    <property type="match status" value="1"/>
</dbReference>
<dbReference type="CDD" id="cd05497">
    <property type="entry name" value="Bromo_Brdt_I_like"/>
    <property type="match status" value="1"/>
</dbReference>
<feature type="compositionally biased region" description="Basic and acidic residues" evidence="6">
    <location>
        <begin position="470"/>
        <end position="483"/>
    </location>
</feature>
<comment type="similarity">
    <text evidence="4">Belongs to the BET family.</text>
</comment>
<feature type="compositionally biased region" description="Low complexity" evidence="6">
    <location>
        <begin position="638"/>
        <end position="659"/>
    </location>
</feature>
<dbReference type="FunFam" id="1.20.920.10:FF:000003">
    <property type="entry name" value="Bromodomain-containing protein 2"/>
    <property type="match status" value="1"/>
</dbReference>
<feature type="compositionally biased region" description="Basic residues" evidence="6">
    <location>
        <begin position="456"/>
        <end position="469"/>
    </location>
</feature>
<keyword evidence="10" id="KW-1185">Reference proteome</keyword>
<name>A0A9W7WS56_TRIRA</name>
<feature type="region of interest" description="Disordered" evidence="6">
    <location>
        <begin position="1039"/>
        <end position="1073"/>
    </location>
</feature>
<evidence type="ECO:0000256" key="2">
    <source>
        <dbReference type="ARBA" id="ARBA00022853"/>
    </source>
</evidence>
<organism evidence="9 10">
    <name type="scientific">Triplophysa rosa</name>
    <name type="common">Cave loach</name>
    <dbReference type="NCBI Taxonomy" id="992332"/>
    <lineage>
        <taxon>Eukaryota</taxon>
        <taxon>Metazoa</taxon>
        <taxon>Chordata</taxon>
        <taxon>Craniata</taxon>
        <taxon>Vertebrata</taxon>
        <taxon>Euteleostomi</taxon>
        <taxon>Actinopterygii</taxon>
        <taxon>Neopterygii</taxon>
        <taxon>Teleostei</taxon>
        <taxon>Ostariophysi</taxon>
        <taxon>Cypriniformes</taxon>
        <taxon>Nemacheilidae</taxon>
        <taxon>Triplophysa</taxon>
    </lineage>
</organism>
<dbReference type="InterPro" id="IPR050935">
    <property type="entry name" value="Bromo_chromatin_reader"/>
</dbReference>
<evidence type="ECO:0000256" key="6">
    <source>
        <dbReference type="SAM" id="MobiDB-lite"/>
    </source>
</evidence>
<feature type="compositionally biased region" description="Basic and acidic residues" evidence="6">
    <location>
        <begin position="620"/>
        <end position="632"/>
    </location>
</feature>
<feature type="compositionally biased region" description="Basic and acidic residues" evidence="6">
    <location>
        <begin position="986"/>
        <end position="995"/>
    </location>
</feature>
<feature type="compositionally biased region" description="Low complexity" evidence="6">
    <location>
        <begin position="401"/>
        <end position="419"/>
    </location>
</feature>
<dbReference type="GO" id="GO:0006355">
    <property type="term" value="P:regulation of DNA-templated transcription"/>
    <property type="evidence" value="ECO:0007669"/>
    <property type="project" value="TreeGrafter"/>
</dbReference>
<dbReference type="Pfam" id="PF17035">
    <property type="entry name" value="BET"/>
    <property type="match status" value="1"/>
</dbReference>
<dbReference type="GO" id="GO:0006338">
    <property type="term" value="P:chromatin remodeling"/>
    <property type="evidence" value="ECO:0007669"/>
    <property type="project" value="TreeGrafter"/>
</dbReference>
<dbReference type="AlphaFoldDB" id="A0A9W7WS56"/>
<dbReference type="FunFam" id="1.20.920.10:FF:000002">
    <property type="entry name" value="Bromodomain-containing protein 4"/>
    <property type="match status" value="1"/>
</dbReference>
<dbReference type="PROSITE" id="PS50014">
    <property type="entry name" value="BROMODOMAIN_2"/>
    <property type="match status" value="2"/>
</dbReference>
<feature type="domain" description="Bromo" evidence="7">
    <location>
        <begin position="46"/>
        <end position="118"/>
    </location>
</feature>
<gene>
    <name evidence="9" type="ORF">IRJ41_002140</name>
</gene>
<evidence type="ECO:0000256" key="4">
    <source>
        <dbReference type="ARBA" id="ARBA00044509"/>
    </source>
</evidence>
<accession>A0A9W7WS56</accession>